<proteinExistence type="predicted"/>
<sequence length="300" mass="30573">MPGIRRSALAGALLVALAACTAEPSGAPAPASTSGGEPPAERVHVSLGDSYATGYRPAAAGGAQGSAEGFADLVAERSDLRLINLACSGATSAQLRAEPGCDPADRALGAPDPAGRTQLDAAVEALREHRGRVGLVTVVIGGNDLAPCAGAADPLACATRAVADVRANLAATLPVLREAAGDAPVVGLTYPDVFLGAWVNRAFPNGQDLARLSVSLFRDFFNNALKTEYEAVGAEFVDITAATGGYAPLTEVTDDPTYGRVPSSVARVCALTHFCRHGDVHPTPEGHEEIADAVLEATGR</sequence>
<dbReference type="SUPFAM" id="SSF52266">
    <property type="entry name" value="SGNH hydrolase"/>
    <property type="match status" value="1"/>
</dbReference>
<dbReference type="InterPro" id="IPR013830">
    <property type="entry name" value="SGNH_hydro"/>
</dbReference>
<dbReference type="PROSITE" id="PS51318">
    <property type="entry name" value="TAT"/>
    <property type="match status" value="1"/>
</dbReference>
<keyword evidence="1" id="KW-0732">Signal</keyword>
<evidence type="ECO:0000259" key="2">
    <source>
        <dbReference type="Pfam" id="PF13472"/>
    </source>
</evidence>
<dbReference type="InterPro" id="IPR036514">
    <property type="entry name" value="SGNH_hydro_sf"/>
</dbReference>
<evidence type="ECO:0000256" key="1">
    <source>
        <dbReference type="SAM" id="SignalP"/>
    </source>
</evidence>
<protein>
    <submittedName>
        <fullName evidence="3">GDSL-type esterase/lipase family protein</fullName>
    </submittedName>
</protein>
<dbReference type="RefSeq" id="WP_380637449.1">
    <property type="nucleotide sequence ID" value="NZ_JBHSQO010000017.1"/>
</dbReference>
<organism evidence="3 4">
    <name type="scientific">Saccharothrix lopnurensis</name>
    <dbReference type="NCBI Taxonomy" id="1670621"/>
    <lineage>
        <taxon>Bacteria</taxon>
        <taxon>Bacillati</taxon>
        <taxon>Actinomycetota</taxon>
        <taxon>Actinomycetes</taxon>
        <taxon>Pseudonocardiales</taxon>
        <taxon>Pseudonocardiaceae</taxon>
        <taxon>Saccharothrix</taxon>
    </lineage>
</organism>
<feature type="chain" id="PRO_5045338812" evidence="1">
    <location>
        <begin position="22"/>
        <end position="300"/>
    </location>
</feature>
<dbReference type="EMBL" id="JBHSQO010000017">
    <property type="protein sequence ID" value="MFC6091247.1"/>
    <property type="molecule type" value="Genomic_DNA"/>
</dbReference>
<dbReference type="Gene3D" id="3.40.50.1110">
    <property type="entry name" value="SGNH hydrolase"/>
    <property type="match status" value="1"/>
</dbReference>
<evidence type="ECO:0000313" key="3">
    <source>
        <dbReference type="EMBL" id="MFC6091247.1"/>
    </source>
</evidence>
<dbReference type="Proteomes" id="UP001596220">
    <property type="component" value="Unassembled WGS sequence"/>
</dbReference>
<feature type="domain" description="SGNH hydrolase-type esterase" evidence="2">
    <location>
        <begin position="47"/>
        <end position="288"/>
    </location>
</feature>
<dbReference type="InterPro" id="IPR006311">
    <property type="entry name" value="TAT_signal"/>
</dbReference>
<keyword evidence="4" id="KW-1185">Reference proteome</keyword>
<gene>
    <name evidence="3" type="ORF">ACFP3R_18380</name>
</gene>
<dbReference type="PROSITE" id="PS51257">
    <property type="entry name" value="PROKAR_LIPOPROTEIN"/>
    <property type="match status" value="1"/>
</dbReference>
<reference evidence="4" key="1">
    <citation type="journal article" date="2019" name="Int. J. Syst. Evol. Microbiol.">
        <title>The Global Catalogue of Microorganisms (GCM) 10K type strain sequencing project: providing services to taxonomists for standard genome sequencing and annotation.</title>
        <authorList>
            <consortium name="The Broad Institute Genomics Platform"/>
            <consortium name="The Broad Institute Genome Sequencing Center for Infectious Disease"/>
            <person name="Wu L."/>
            <person name="Ma J."/>
        </authorList>
    </citation>
    <scope>NUCLEOTIDE SEQUENCE [LARGE SCALE GENOMIC DNA]</scope>
    <source>
        <strain evidence="4">CGMCC 4.7246</strain>
    </source>
</reference>
<dbReference type="Pfam" id="PF13472">
    <property type="entry name" value="Lipase_GDSL_2"/>
    <property type="match status" value="1"/>
</dbReference>
<feature type="signal peptide" evidence="1">
    <location>
        <begin position="1"/>
        <end position="21"/>
    </location>
</feature>
<name>A0ABW1P883_9PSEU</name>
<evidence type="ECO:0000313" key="4">
    <source>
        <dbReference type="Proteomes" id="UP001596220"/>
    </source>
</evidence>
<accession>A0ABW1P883</accession>
<comment type="caution">
    <text evidence="3">The sequence shown here is derived from an EMBL/GenBank/DDBJ whole genome shotgun (WGS) entry which is preliminary data.</text>
</comment>